<protein>
    <submittedName>
        <fullName evidence="1">Uncharacterized protein</fullName>
    </submittedName>
</protein>
<dbReference type="AlphaFoldDB" id="A0A2W4Z2V4"/>
<reference evidence="2" key="1">
    <citation type="submission" date="2018-04" db="EMBL/GenBank/DDBJ databases">
        <authorList>
            <person name="Cornet L."/>
        </authorList>
    </citation>
    <scope>NUCLEOTIDE SEQUENCE [LARGE SCALE GENOMIC DNA]</scope>
</reference>
<evidence type="ECO:0000313" key="1">
    <source>
        <dbReference type="EMBL" id="PZO52635.1"/>
    </source>
</evidence>
<accession>A0A2W4Z2V4</accession>
<dbReference type="EMBL" id="QBMP01000145">
    <property type="protein sequence ID" value="PZO52635.1"/>
    <property type="molecule type" value="Genomic_DNA"/>
</dbReference>
<sequence>MWLTLNNRKIVSYLILIPIENLGYLVAAKKLRSDVSELRHEAAERPDFWPSQLPIVKMAPFDKSLCTMRALKVSLRWKRRRKSLLTCDCPQLWDLGNDYLLYFEKIAYSDGPVYEASVSGYLIKKVDFITAVLAA</sequence>
<name>A0A2W4Z2V4_9CYAN</name>
<dbReference type="Proteomes" id="UP000249794">
    <property type="component" value="Unassembled WGS sequence"/>
</dbReference>
<evidence type="ECO:0000313" key="2">
    <source>
        <dbReference type="Proteomes" id="UP000249794"/>
    </source>
</evidence>
<reference evidence="1 2" key="2">
    <citation type="submission" date="2018-06" db="EMBL/GenBank/DDBJ databases">
        <title>Metagenomic assembly of (sub)arctic Cyanobacteria and their associated microbiome from non-axenic cultures.</title>
        <authorList>
            <person name="Baurain D."/>
        </authorList>
    </citation>
    <scope>NUCLEOTIDE SEQUENCE [LARGE SCALE GENOMIC DNA]</scope>
    <source>
        <strain evidence="1">ULC027bin1</strain>
    </source>
</reference>
<organism evidence="1 2">
    <name type="scientific">Phormidesmis priestleyi</name>
    <dbReference type="NCBI Taxonomy" id="268141"/>
    <lineage>
        <taxon>Bacteria</taxon>
        <taxon>Bacillati</taxon>
        <taxon>Cyanobacteriota</taxon>
        <taxon>Cyanophyceae</taxon>
        <taxon>Leptolyngbyales</taxon>
        <taxon>Leptolyngbyaceae</taxon>
        <taxon>Phormidesmis</taxon>
    </lineage>
</organism>
<proteinExistence type="predicted"/>
<gene>
    <name evidence="1" type="ORF">DCF15_13620</name>
</gene>
<comment type="caution">
    <text evidence="1">The sequence shown here is derived from an EMBL/GenBank/DDBJ whole genome shotgun (WGS) entry which is preliminary data.</text>
</comment>